<keyword evidence="3" id="KW-1185">Reference proteome</keyword>
<gene>
    <name evidence="2" type="ORF">FOY91_04145</name>
</gene>
<reference evidence="2 3" key="1">
    <citation type="submission" date="2019-07" db="EMBL/GenBank/DDBJ databases">
        <title>Sphingomonas solaris sp. nov., isolated from a solar panel from Boston, Massachusetts.</title>
        <authorList>
            <person name="Tanner K."/>
            <person name="Pascual J."/>
            <person name="Mancuso C."/>
            <person name="Pereto J."/>
            <person name="Khalil A."/>
            <person name="Vilanova C."/>
        </authorList>
    </citation>
    <scope>NUCLEOTIDE SEQUENCE [LARGE SCALE GENOMIC DNA]</scope>
    <source>
        <strain evidence="2 3">R4DWN</strain>
    </source>
</reference>
<dbReference type="EMBL" id="VNIM01000010">
    <property type="protein sequence ID" value="TVV76424.1"/>
    <property type="molecule type" value="Genomic_DNA"/>
</dbReference>
<sequence>MGLADRDYMRERHRQRTGATKWNERKTRVEMDDGMPLGSASWVADTGGWFERKNRGFDYQKGRWRPGRQARPGAVQKWIIALSALTFLIPGYREAKRNGWFPDMQPAVTFPRSGSVTVNRNVDPHKATARLRVTTDQANAVVQLYDRDTDEHIISVYFRRDDEATLAVPPGEYRMQIVEGYTWHGPANYFGSSTTADTVIAEMRFGQQAIHGIDLHRRPNGNLNTRPNLATPTARD</sequence>
<dbReference type="OrthoDB" id="7466597at2"/>
<comment type="caution">
    <text evidence="2">The sequence shown here is derived from an EMBL/GenBank/DDBJ whole genome shotgun (WGS) entry which is preliminary data.</text>
</comment>
<feature type="compositionally biased region" description="Basic and acidic residues" evidence="1">
    <location>
        <begin position="1"/>
        <end position="10"/>
    </location>
</feature>
<organism evidence="2 3">
    <name type="scientific">Alterirhizorhabdus solaris</name>
    <dbReference type="NCBI Taxonomy" id="2529389"/>
    <lineage>
        <taxon>Bacteria</taxon>
        <taxon>Pseudomonadati</taxon>
        <taxon>Pseudomonadota</taxon>
        <taxon>Alphaproteobacteria</taxon>
        <taxon>Sphingomonadales</taxon>
        <taxon>Rhizorhabdaceae</taxon>
        <taxon>Alterirhizorhabdus</taxon>
    </lineage>
</organism>
<accession>A0A558RAN0</accession>
<evidence type="ECO:0000313" key="3">
    <source>
        <dbReference type="Proteomes" id="UP000318681"/>
    </source>
</evidence>
<evidence type="ECO:0000313" key="2">
    <source>
        <dbReference type="EMBL" id="TVV76424.1"/>
    </source>
</evidence>
<dbReference type="AlphaFoldDB" id="A0A558RAN0"/>
<proteinExistence type="predicted"/>
<evidence type="ECO:0000256" key="1">
    <source>
        <dbReference type="SAM" id="MobiDB-lite"/>
    </source>
</evidence>
<feature type="region of interest" description="Disordered" evidence="1">
    <location>
        <begin position="215"/>
        <end position="236"/>
    </location>
</feature>
<name>A0A558RAN0_9SPHN</name>
<feature type="region of interest" description="Disordered" evidence="1">
    <location>
        <begin position="1"/>
        <end position="25"/>
    </location>
</feature>
<dbReference type="Proteomes" id="UP000318681">
    <property type="component" value="Unassembled WGS sequence"/>
</dbReference>
<feature type="compositionally biased region" description="Polar residues" evidence="1">
    <location>
        <begin position="221"/>
        <end position="236"/>
    </location>
</feature>
<dbReference type="RefSeq" id="WP_145148443.1">
    <property type="nucleotide sequence ID" value="NZ_VNIM01000010.1"/>
</dbReference>
<protein>
    <submittedName>
        <fullName evidence="2">Uncharacterized protein</fullName>
    </submittedName>
</protein>